<feature type="transmembrane region" description="Helical" evidence="9">
    <location>
        <begin position="408"/>
        <end position="429"/>
    </location>
</feature>
<evidence type="ECO:0000256" key="4">
    <source>
        <dbReference type="ARBA" id="ARBA00022475"/>
    </source>
</evidence>
<name>A0A1V2H6W1_9PROT</name>
<feature type="transmembrane region" description="Helical" evidence="9">
    <location>
        <begin position="373"/>
        <end position="402"/>
    </location>
</feature>
<dbReference type="Pfam" id="PF00860">
    <property type="entry name" value="Xan_ur_permease"/>
    <property type="match status" value="1"/>
</dbReference>
<reference evidence="10 11" key="1">
    <citation type="submission" date="2016-10" db="EMBL/GenBank/DDBJ databases">
        <title>Draft Genome sequence of Roseomonas sp. strain M3.</title>
        <authorList>
            <person name="Subhash Y."/>
            <person name="Lee S."/>
        </authorList>
    </citation>
    <scope>NUCLEOTIDE SEQUENCE [LARGE SCALE GENOMIC DNA]</scope>
    <source>
        <strain evidence="10 11">M3</strain>
    </source>
</reference>
<evidence type="ECO:0000313" key="10">
    <source>
        <dbReference type="EMBL" id="ONG58157.1"/>
    </source>
</evidence>
<evidence type="ECO:0000256" key="1">
    <source>
        <dbReference type="ARBA" id="ARBA00004651"/>
    </source>
</evidence>
<dbReference type="GO" id="GO:0005886">
    <property type="term" value="C:plasma membrane"/>
    <property type="evidence" value="ECO:0007669"/>
    <property type="project" value="UniProtKB-SubCell"/>
</dbReference>
<evidence type="ECO:0000256" key="3">
    <source>
        <dbReference type="ARBA" id="ARBA00022448"/>
    </source>
</evidence>
<feature type="transmembrane region" description="Helical" evidence="9">
    <location>
        <begin position="319"/>
        <end position="337"/>
    </location>
</feature>
<sequence>MLERYFGLAALGSSPRREGLAGLATFMTMAYIIVVNPAMMSDAGIDAGAAFVATCLSAAIGSAMMGLWARMPVAMAPGMGLNAFFAYTVVGGMGMPWQVALGAVFLSGLLFFLVSLTRFREWLIVAIPMSMKLGIGAGIGLFLGLLGLRGMGIVVDSTATLVTLGPLSNPTTLLSCLGFLLMAGLVARGISSGIVIGILVVAALGIPLGLTEIRGIVSMPPSLAPSFFQLDIWGALTLPGMPAVVFTFFLLTLLDDAGTLIATTHRAGLMRPDGTVPGLGRALQANSGGAVIGAVLGTSTAVPYIESAAGIQAGGRSGLTALAVAALFLAALFFAPLATSIPAFATAPALLLVAGMMAQSLRDLDWDDVTEYLPAMITALAMPFTFSISTGVGLGFVVYVVLKLATGRIAQINGAVWVLAALSVLEFALHG</sequence>
<feature type="transmembrane region" description="Helical" evidence="9">
    <location>
        <begin position="131"/>
        <end position="155"/>
    </location>
</feature>
<protein>
    <submittedName>
        <fullName evidence="10">Guanine permease</fullName>
    </submittedName>
</protein>
<dbReference type="EMBL" id="MLCO01000021">
    <property type="protein sequence ID" value="ONG58157.1"/>
    <property type="molecule type" value="Genomic_DNA"/>
</dbReference>
<keyword evidence="11" id="KW-1185">Reference proteome</keyword>
<dbReference type="Proteomes" id="UP000188879">
    <property type="component" value="Unassembled WGS sequence"/>
</dbReference>
<feature type="transmembrane region" description="Helical" evidence="9">
    <location>
        <begin position="194"/>
        <end position="213"/>
    </location>
</feature>
<dbReference type="GO" id="GO:0005345">
    <property type="term" value="F:purine nucleobase transmembrane transporter activity"/>
    <property type="evidence" value="ECO:0007669"/>
    <property type="project" value="TreeGrafter"/>
</dbReference>
<organism evidence="10 11">
    <name type="scientific">Teichococcus deserti</name>
    <dbReference type="NCBI Taxonomy" id="1817963"/>
    <lineage>
        <taxon>Bacteria</taxon>
        <taxon>Pseudomonadati</taxon>
        <taxon>Pseudomonadota</taxon>
        <taxon>Alphaproteobacteria</taxon>
        <taxon>Acetobacterales</taxon>
        <taxon>Roseomonadaceae</taxon>
        <taxon>Roseomonas</taxon>
    </lineage>
</organism>
<feature type="transmembrane region" description="Helical" evidence="9">
    <location>
        <begin position="45"/>
        <end position="67"/>
    </location>
</feature>
<evidence type="ECO:0000256" key="9">
    <source>
        <dbReference type="SAM" id="Phobius"/>
    </source>
</evidence>
<keyword evidence="7 8" id="KW-0472">Membrane</keyword>
<evidence type="ECO:0000256" key="7">
    <source>
        <dbReference type="ARBA" id="ARBA00023136"/>
    </source>
</evidence>
<feature type="transmembrane region" description="Helical" evidence="9">
    <location>
        <begin position="99"/>
        <end position="119"/>
    </location>
</feature>
<evidence type="ECO:0000313" key="11">
    <source>
        <dbReference type="Proteomes" id="UP000188879"/>
    </source>
</evidence>
<keyword evidence="6 8" id="KW-1133">Transmembrane helix</keyword>
<comment type="caution">
    <text evidence="10">The sequence shown here is derived from an EMBL/GenBank/DDBJ whole genome shotgun (WGS) entry which is preliminary data.</text>
</comment>
<dbReference type="InterPro" id="IPR045018">
    <property type="entry name" value="Azg-like"/>
</dbReference>
<accession>A0A1V2H6W1</accession>
<feature type="transmembrane region" description="Helical" evidence="9">
    <location>
        <begin position="233"/>
        <end position="254"/>
    </location>
</feature>
<dbReference type="PIRSF" id="PIRSF005353">
    <property type="entry name" value="PbuG"/>
    <property type="match status" value="1"/>
</dbReference>
<dbReference type="PANTHER" id="PTHR43337:SF1">
    <property type="entry name" value="XANTHINE_URACIL PERMEASE C887.17-RELATED"/>
    <property type="match status" value="1"/>
</dbReference>
<gene>
    <name evidence="10" type="ORF">BKE38_03450</name>
</gene>
<dbReference type="OrthoDB" id="9808458at2"/>
<keyword evidence="4 8" id="KW-1003">Cell membrane</keyword>
<dbReference type="PANTHER" id="PTHR43337">
    <property type="entry name" value="XANTHINE/URACIL PERMEASE C887.17-RELATED"/>
    <property type="match status" value="1"/>
</dbReference>
<evidence type="ECO:0000256" key="5">
    <source>
        <dbReference type="ARBA" id="ARBA00022692"/>
    </source>
</evidence>
<comment type="subcellular location">
    <subcellularLocation>
        <location evidence="1 8">Cell membrane</location>
        <topology evidence="1 8">Multi-pass membrane protein</topology>
    </subcellularLocation>
</comment>
<dbReference type="AlphaFoldDB" id="A0A1V2H6W1"/>
<comment type="similarity">
    <text evidence="2 8">Belongs to the nucleobase:cation symporter-2 (NCS2) (TC 2.A.40) family. Azg-like subfamily.</text>
</comment>
<feature type="transmembrane region" description="Helical" evidence="9">
    <location>
        <begin position="20"/>
        <end position="39"/>
    </location>
</feature>
<proteinExistence type="inferred from homology"/>
<evidence type="ECO:0000256" key="6">
    <source>
        <dbReference type="ARBA" id="ARBA00022989"/>
    </source>
</evidence>
<evidence type="ECO:0000256" key="8">
    <source>
        <dbReference type="PIRNR" id="PIRNR005353"/>
    </source>
</evidence>
<keyword evidence="5 8" id="KW-0812">Transmembrane</keyword>
<keyword evidence="3 8" id="KW-0813">Transport</keyword>
<feature type="transmembrane region" description="Helical" evidence="9">
    <location>
        <begin position="167"/>
        <end position="187"/>
    </location>
</feature>
<dbReference type="InterPro" id="IPR006043">
    <property type="entry name" value="NCS2"/>
</dbReference>
<evidence type="ECO:0000256" key="2">
    <source>
        <dbReference type="ARBA" id="ARBA00005697"/>
    </source>
</evidence>
<dbReference type="InterPro" id="IPR026033">
    <property type="entry name" value="Azg-like_bact_archaea"/>
</dbReference>